<comment type="caution">
    <text evidence="2">The sequence shown here is derived from an EMBL/GenBank/DDBJ whole genome shotgun (WGS) entry which is preliminary data.</text>
</comment>
<organism evidence="2 3">
    <name type="scientific">Dorea longicatena DSM 13814</name>
    <dbReference type="NCBI Taxonomy" id="411462"/>
    <lineage>
        <taxon>Bacteria</taxon>
        <taxon>Bacillati</taxon>
        <taxon>Bacillota</taxon>
        <taxon>Clostridia</taxon>
        <taxon>Lachnospirales</taxon>
        <taxon>Lachnospiraceae</taxon>
        <taxon>Dorea</taxon>
    </lineage>
</organism>
<protein>
    <recommendedName>
        <fullName evidence="1">LysR substrate-binding domain-containing protein</fullName>
    </recommendedName>
</protein>
<reference evidence="2 3" key="1">
    <citation type="submission" date="2007-03" db="EMBL/GenBank/DDBJ databases">
        <authorList>
            <person name="Fulton L."/>
            <person name="Clifton S."/>
            <person name="Fulton B."/>
            <person name="Xu J."/>
            <person name="Minx P."/>
            <person name="Pepin K.H."/>
            <person name="Johnson M."/>
            <person name="Thiruvilangam P."/>
            <person name="Bhonagiri V."/>
            <person name="Nash W.E."/>
            <person name="Mardis E.R."/>
            <person name="Wilson R.K."/>
        </authorList>
    </citation>
    <scope>NUCLEOTIDE SEQUENCE [LARGE SCALE GENOMIC DNA]</scope>
    <source>
        <strain evidence="2 3">DSM 13814</strain>
    </source>
</reference>
<gene>
    <name evidence="2" type="ORF">DORLON_01198</name>
</gene>
<evidence type="ECO:0000313" key="3">
    <source>
        <dbReference type="Proteomes" id="UP000004016"/>
    </source>
</evidence>
<feature type="domain" description="LysR substrate-binding" evidence="1">
    <location>
        <begin position="2"/>
        <end position="62"/>
    </location>
</feature>
<dbReference type="Pfam" id="PF03466">
    <property type="entry name" value="LysR_substrate"/>
    <property type="match status" value="1"/>
</dbReference>
<reference evidence="2 3" key="2">
    <citation type="submission" date="2007-04" db="EMBL/GenBank/DDBJ databases">
        <title>Draft genome sequence of Dorea longicatena (DSM 13814).</title>
        <authorList>
            <person name="Sudarsanam P."/>
            <person name="Ley R."/>
            <person name="Guruge J."/>
            <person name="Turnbaugh P.J."/>
            <person name="Mahowald M."/>
            <person name="Liep D."/>
            <person name="Gordon J."/>
        </authorList>
    </citation>
    <scope>NUCLEOTIDE SEQUENCE [LARGE SCALE GENOMIC DNA]</scope>
    <source>
        <strain evidence="2 3">DSM 13814</strain>
    </source>
</reference>
<dbReference type="InterPro" id="IPR005119">
    <property type="entry name" value="LysR_subst-bd"/>
</dbReference>
<evidence type="ECO:0000313" key="2">
    <source>
        <dbReference type="EMBL" id="EDM63532.1"/>
    </source>
</evidence>
<sequence length="65" mass="7607">MSMVENELGIGILSELVMKRCDYYIVTRSLKPELHREIVIAVKNEKNASVAVRKFLQFVRKRENL</sequence>
<dbReference type="EMBL" id="AAXB02000004">
    <property type="protein sequence ID" value="EDM63532.1"/>
    <property type="molecule type" value="Genomic_DNA"/>
</dbReference>
<name>A6BFX6_9FIRM</name>
<accession>A6BFX6</accession>
<dbReference type="HOGENOM" id="CLU_2842750_0_0_9"/>
<dbReference type="AlphaFoldDB" id="A6BFX6"/>
<dbReference type="Gene3D" id="3.40.190.290">
    <property type="match status" value="1"/>
</dbReference>
<dbReference type="eggNOG" id="COG0583">
    <property type="taxonomic scope" value="Bacteria"/>
</dbReference>
<evidence type="ECO:0000259" key="1">
    <source>
        <dbReference type="Pfam" id="PF03466"/>
    </source>
</evidence>
<dbReference type="Proteomes" id="UP000004016">
    <property type="component" value="Unassembled WGS sequence"/>
</dbReference>
<proteinExistence type="predicted"/>